<organism evidence="2 3">
    <name type="scientific">Penicillium capsulatum</name>
    <dbReference type="NCBI Taxonomy" id="69766"/>
    <lineage>
        <taxon>Eukaryota</taxon>
        <taxon>Fungi</taxon>
        <taxon>Dikarya</taxon>
        <taxon>Ascomycota</taxon>
        <taxon>Pezizomycotina</taxon>
        <taxon>Eurotiomycetes</taxon>
        <taxon>Eurotiomycetidae</taxon>
        <taxon>Eurotiales</taxon>
        <taxon>Aspergillaceae</taxon>
        <taxon>Penicillium</taxon>
    </lineage>
</organism>
<dbReference type="GO" id="GO:0001164">
    <property type="term" value="F:RNA polymerase I core promoter sequence-specific DNA binding"/>
    <property type="evidence" value="ECO:0007669"/>
    <property type="project" value="InterPro"/>
</dbReference>
<protein>
    <recommendedName>
        <fullName evidence="4">Transcription initiation factor Rrn11</fullName>
    </recommendedName>
</protein>
<evidence type="ECO:0000313" key="3">
    <source>
        <dbReference type="Proteomes" id="UP001146351"/>
    </source>
</evidence>
<dbReference type="PANTHER" id="PTHR28244:SF1">
    <property type="entry name" value="RNA POLYMERASE I-SPECIFIC TRANSCRIPTION INITIATION FACTOR RRN11"/>
    <property type="match status" value="1"/>
</dbReference>
<keyword evidence="3" id="KW-1185">Reference proteome</keyword>
<comment type="caution">
    <text evidence="2">The sequence shown here is derived from an EMBL/GenBank/DDBJ whole genome shotgun (WGS) entry which is preliminary data.</text>
</comment>
<dbReference type="InterPro" id="IPR053029">
    <property type="entry name" value="RNA_pol_I-specific_init_factor"/>
</dbReference>
<gene>
    <name evidence="2" type="ORF">N7492_005263</name>
</gene>
<proteinExistence type="predicted"/>
<dbReference type="InterPro" id="IPR007224">
    <property type="entry name" value="TIF_Rrn11"/>
</dbReference>
<dbReference type="Proteomes" id="UP001146351">
    <property type="component" value="Unassembled WGS sequence"/>
</dbReference>
<dbReference type="Pfam" id="PF04090">
    <property type="entry name" value="Rrn11"/>
    <property type="match status" value="1"/>
</dbReference>
<evidence type="ECO:0000256" key="1">
    <source>
        <dbReference type="SAM" id="MobiDB-lite"/>
    </source>
</evidence>
<dbReference type="GO" id="GO:0070860">
    <property type="term" value="C:RNA polymerase I core factor complex"/>
    <property type="evidence" value="ECO:0007669"/>
    <property type="project" value="TreeGrafter"/>
</dbReference>
<dbReference type="AlphaFoldDB" id="A0A9W9IBY6"/>
<dbReference type="GO" id="GO:0001181">
    <property type="term" value="F:RNA polymerase I general transcription initiation factor activity"/>
    <property type="evidence" value="ECO:0007669"/>
    <property type="project" value="InterPro"/>
</dbReference>
<sequence>MASVSASIFSLPLPSWLQSSSLRAVQYDRKRKKTEDWTDDTGLDTTDASGTESVPAGQSLVLTPNESHQYRVAGLPLDYELPGGHFPHGPARDEHATPQNLPSRLLRNLPSLSTPIYPPQSAAQQGSLRLQHLSVLMAVLHRCLLQGDFIRAGRAWGLILREEFRGYPVDVRHDERWGIGAEILLRCGQQSVVPNGADRTPLPFTKKGFAQAKEYYEKLILQHPFSRTVPHSVSSLHFYPAMFGLWVYVTQEESNSAQRDLMLGDSESDDGLSDDGSLADSDEWRESRRHKLTARLRVHEMEQAQQIATRMDSLLGSPPYSDSAELLELRGMVSLWIGDLLVSSLATPPVNDNGFDPDAMTDDLPGTFEERRAQRLATEQRQLEVQKSREFFARAQKRGRGVSYNLEHLNLDEGSPIEETEMHY</sequence>
<evidence type="ECO:0008006" key="4">
    <source>
        <dbReference type="Google" id="ProtNLM"/>
    </source>
</evidence>
<accession>A0A9W9IBY6</accession>
<feature type="region of interest" description="Disordered" evidence="1">
    <location>
        <begin position="28"/>
        <end position="58"/>
    </location>
</feature>
<name>A0A9W9IBY6_9EURO</name>
<dbReference type="GO" id="GO:0017025">
    <property type="term" value="F:TBP-class protein binding"/>
    <property type="evidence" value="ECO:0007669"/>
    <property type="project" value="TreeGrafter"/>
</dbReference>
<reference evidence="2" key="2">
    <citation type="journal article" date="2023" name="IMA Fungus">
        <title>Comparative genomic study of the Penicillium genus elucidates a diverse pangenome and 15 lateral gene transfer events.</title>
        <authorList>
            <person name="Petersen C."/>
            <person name="Sorensen T."/>
            <person name="Nielsen M.R."/>
            <person name="Sondergaard T.E."/>
            <person name="Sorensen J.L."/>
            <person name="Fitzpatrick D.A."/>
            <person name="Frisvad J.C."/>
            <person name="Nielsen K.L."/>
        </authorList>
    </citation>
    <scope>NUCLEOTIDE SEQUENCE</scope>
    <source>
        <strain evidence="2">IBT 21917</strain>
    </source>
</reference>
<reference evidence="2" key="1">
    <citation type="submission" date="2022-11" db="EMBL/GenBank/DDBJ databases">
        <authorList>
            <person name="Petersen C."/>
        </authorList>
    </citation>
    <scope>NUCLEOTIDE SEQUENCE</scope>
    <source>
        <strain evidence="2">IBT 21917</strain>
    </source>
</reference>
<dbReference type="EMBL" id="JAPQKO010000003">
    <property type="protein sequence ID" value="KAJ5172670.1"/>
    <property type="molecule type" value="Genomic_DNA"/>
</dbReference>
<dbReference type="PANTHER" id="PTHR28244">
    <property type="entry name" value="RNA POLYMERASE I-SPECIFIC TRANSCRIPTION INITIATION FACTOR RRN11"/>
    <property type="match status" value="1"/>
</dbReference>
<dbReference type="OrthoDB" id="2159786at2759"/>
<dbReference type="GO" id="GO:0042790">
    <property type="term" value="P:nucleolar large rRNA transcription by RNA polymerase I"/>
    <property type="evidence" value="ECO:0007669"/>
    <property type="project" value="TreeGrafter"/>
</dbReference>
<evidence type="ECO:0000313" key="2">
    <source>
        <dbReference type="EMBL" id="KAJ5172670.1"/>
    </source>
</evidence>
<feature type="region of interest" description="Disordered" evidence="1">
    <location>
        <begin position="262"/>
        <end position="284"/>
    </location>
</feature>